<protein>
    <submittedName>
        <fullName evidence="2">Uncharacterized protein</fullName>
    </submittedName>
</protein>
<keyword evidence="1" id="KW-0732">Signal</keyword>
<feature type="chain" id="PRO_5003120534" evidence="1">
    <location>
        <begin position="21"/>
        <end position="90"/>
    </location>
</feature>
<organism evidence="3">
    <name type="scientific">Schizophyllum commune (strain H4-8 / FGSC 9210)</name>
    <name type="common">Split gill fungus</name>
    <dbReference type="NCBI Taxonomy" id="578458"/>
    <lineage>
        <taxon>Eukaryota</taxon>
        <taxon>Fungi</taxon>
        <taxon>Dikarya</taxon>
        <taxon>Basidiomycota</taxon>
        <taxon>Agaricomycotina</taxon>
        <taxon>Agaricomycetes</taxon>
        <taxon>Agaricomycetidae</taxon>
        <taxon>Agaricales</taxon>
        <taxon>Schizophyllaceae</taxon>
        <taxon>Schizophyllum</taxon>
    </lineage>
</organism>
<dbReference type="RefSeq" id="XP_003033216.1">
    <property type="nucleotide sequence ID" value="XM_003033170.1"/>
</dbReference>
<evidence type="ECO:0000313" key="2">
    <source>
        <dbReference type="EMBL" id="EFI98313.1"/>
    </source>
</evidence>
<dbReference type="EMBL" id="GL377305">
    <property type="protein sequence ID" value="EFI98313.1"/>
    <property type="molecule type" value="Genomic_DNA"/>
</dbReference>
<accession>D8Q3H0</accession>
<dbReference type="Proteomes" id="UP000007431">
    <property type="component" value="Unassembled WGS sequence"/>
</dbReference>
<dbReference type="InParanoid" id="D8Q3H0"/>
<dbReference type="OrthoDB" id="2816750at2759"/>
<feature type="non-terminal residue" evidence="2">
    <location>
        <position position="90"/>
    </location>
</feature>
<dbReference type="VEuPathDB" id="FungiDB:SCHCODRAFT_02535191"/>
<evidence type="ECO:0000256" key="1">
    <source>
        <dbReference type="SAM" id="SignalP"/>
    </source>
</evidence>
<dbReference type="AlphaFoldDB" id="D8Q3H0"/>
<evidence type="ECO:0000313" key="3">
    <source>
        <dbReference type="Proteomes" id="UP000007431"/>
    </source>
</evidence>
<reference evidence="2 3" key="1">
    <citation type="journal article" date="2010" name="Nat. Biotechnol.">
        <title>Genome sequence of the model mushroom Schizophyllum commune.</title>
        <authorList>
            <person name="Ohm R.A."/>
            <person name="de Jong J.F."/>
            <person name="Lugones L.G."/>
            <person name="Aerts A."/>
            <person name="Kothe E."/>
            <person name="Stajich J.E."/>
            <person name="de Vries R.P."/>
            <person name="Record E."/>
            <person name="Levasseur A."/>
            <person name="Baker S.E."/>
            <person name="Bartholomew K.A."/>
            <person name="Coutinho P.M."/>
            <person name="Erdmann S."/>
            <person name="Fowler T.J."/>
            <person name="Gathman A.C."/>
            <person name="Lombard V."/>
            <person name="Henrissat B."/>
            <person name="Knabe N."/>
            <person name="Kuees U."/>
            <person name="Lilly W.W."/>
            <person name="Lindquist E."/>
            <person name="Lucas S."/>
            <person name="Magnuson J.K."/>
            <person name="Piumi F."/>
            <person name="Raudaskoski M."/>
            <person name="Salamov A."/>
            <person name="Schmutz J."/>
            <person name="Schwarze F.W.M.R."/>
            <person name="vanKuyk P.A."/>
            <person name="Horton J.S."/>
            <person name="Grigoriev I.V."/>
            <person name="Woesten H.A.B."/>
        </authorList>
    </citation>
    <scope>NUCLEOTIDE SEQUENCE [LARGE SCALE GENOMIC DNA]</scope>
    <source>
        <strain evidence="3">H4-8 / FGSC 9210</strain>
    </source>
</reference>
<name>D8Q3H0_SCHCM</name>
<keyword evidence="3" id="KW-1185">Reference proteome</keyword>
<dbReference type="KEGG" id="scm:SCHCO_02535191"/>
<sequence>MRFSLPAATTVLSLAAFAAAIRNPDNPQDPINCPPDGGADACSKETKCNNRIRINYGQTEKGHYIWYLNDYDPNDLPQGITITEDDVGTC</sequence>
<gene>
    <name evidence="2" type="ORF">SCHCODRAFT_107822</name>
</gene>
<dbReference type="GeneID" id="9595307"/>
<dbReference type="HOGENOM" id="CLU_2359959_0_0_1"/>
<proteinExistence type="predicted"/>
<feature type="signal peptide" evidence="1">
    <location>
        <begin position="1"/>
        <end position="20"/>
    </location>
</feature>